<dbReference type="EMBL" id="JACEGE010000005">
    <property type="protein sequence ID" value="MBA2795443.1"/>
    <property type="molecule type" value="Genomic_DNA"/>
</dbReference>
<dbReference type="AlphaFoldDB" id="A0A7V9WRC7"/>
<protein>
    <submittedName>
        <fullName evidence="1">Uncharacterized protein</fullName>
    </submittedName>
</protein>
<proteinExistence type="predicted"/>
<dbReference type="Proteomes" id="UP000524462">
    <property type="component" value="Unassembled WGS sequence"/>
</dbReference>
<dbReference type="RefSeq" id="WP_181459734.1">
    <property type="nucleotide sequence ID" value="NZ_JACEGE010000005.1"/>
</dbReference>
<evidence type="ECO:0000313" key="2">
    <source>
        <dbReference type="Proteomes" id="UP000524462"/>
    </source>
</evidence>
<name>A0A7V9WRC7_STRPO</name>
<accession>A0A7V9WRC7</accession>
<sequence>MTSTKIVYESIFDNTSFFDSLGNISSYDDSYKLTKYFLGYRTIDAIIANSDNVLVGLIQYYQY</sequence>
<evidence type="ECO:0000313" key="1">
    <source>
        <dbReference type="EMBL" id="MBA2795443.1"/>
    </source>
</evidence>
<comment type="caution">
    <text evidence="1">The sequence shown here is derived from an EMBL/GenBank/DDBJ whole genome shotgun (WGS) entry which is preliminary data.</text>
</comment>
<reference evidence="1 2" key="1">
    <citation type="submission" date="2020-07" db="EMBL/GenBank/DDBJ databases">
        <title>Molecular and genomic characterization of Streptococcus porcinus isolated from diseased swine in Brazil.</title>
        <authorList>
            <person name="Moreno L.Z."/>
            <person name="Matajira C.E.C."/>
            <person name="Poor A.P."/>
            <person name="Dutra M.C."/>
            <person name="Moreno A.M."/>
        </authorList>
    </citation>
    <scope>NUCLEOTIDE SEQUENCE [LARGE SCALE GENOMIC DNA]</scope>
    <source>
        <strain evidence="1 2">SP0816-2</strain>
    </source>
</reference>
<organism evidence="1 2">
    <name type="scientific">Streptococcus porcinus</name>
    <dbReference type="NCBI Taxonomy" id="1340"/>
    <lineage>
        <taxon>Bacteria</taxon>
        <taxon>Bacillati</taxon>
        <taxon>Bacillota</taxon>
        <taxon>Bacilli</taxon>
        <taxon>Lactobacillales</taxon>
        <taxon>Streptococcaceae</taxon>
        <taxon>Streptococcus</taxon>
    </lineage>
</organism>
<gene>
    <name evidence="1" type="ORF">H1B29_02900</name>
</gene>